<dbReference type="EMBL" id="MNLH01000005">
    <property type="protein sequence ID" value="PNS43008.1"/>
    <property type="molecule type" value="Genomic_DNA"/>
</dbReference>
<accession>A0A2K1SU24</accession>
<sequence length="112" mass="12411">MPLDFFHDSLPSVDVVLLDSILADWDDDCCTKILRNILRSIRQSRANLVISEAIRFSSSSHVDAIGKLALACAVQGRVREPEDVRSLVLAAGFTDCEHVTESPMRFSLIARP</sequence>
<dbReference type="PROSITE" id="PS51683">
    <property type="entry name" value="SAM_OMT_II"/>
    <property type="match status" value="1"/>
</dbReference>
<comment type="caution">
    <text evidence="5">The sequence shown here is derived from an EMBL/GenBank/DDBJ whole genome shotgun (WGS) entry which is preliminary data.</text>
</comment>
<gene>
    <name evidence="5" type="ORF">BFS05_05290</name>
</gene>
<evidence type="ECO:0000256" key="2">
    <source>
        <dbReference type="ARBA" id="ARBA00022679"/>
    </source>
</evidence>
<evidence type="ECO:0000256" key="1">
    <source>
        <dbReference type="ARBA" id="ARBA00022603"/>
    </source>
</evidence>
<dbReference type="InterPro" id="IPR029063">
    <property type="entry name" value="SAM-dependent_MTases_sf"/>
</dbReference>
<dbReference type="Pfam" id="PF00891">
    <property type="entry name" value="Methyltransf_2"/>
    <property type="match status" value="1"/>
</dbReference>
<reference evidence="5 6" key="1">
    <citation type="submission" date="2016-10" db="EMBL/GenBank/DDBJ databases">
        <authorList>
            <person name="Varghese N."/>
        </authorList>
    </citation>
    <scope>NUCLEOTIDE SEQUENCE [LARGE SCALE GENOMIC DNA]</scope>
    <source>
        <strain evidence="5 6">KA00225</strain>
    </source>
</reference>
<dbReference type="GO" id="GO:0008171">
    <property type="term" value="F:O-methyltransferase activity"/>
    <property type="evidence" value="ECO:0007669"/>
    <property type="project" value="InterPro"/>
</dbReference>
<dbReference type="SUPFAM" id="SSF53335">
    <property type="entry name" value="S-adenosyl-L-methionine-dependent methyltransferases"/>
    <property type="match status" value="1"/>
</dbReference>
<evidence type="ECO:0000313" key="6">
    <source>
        <dbReference type="Proteomes" id="UP000236146"/>
    </source>
</evidence>
<dbReference type="AlphaFoldDB" id="A0A2K1SU24"/>
<dbReference type="Gene3D" id="3.40.50.150">
    <property type="entry name" value="Vaccinia Virus protein VP39"/>
    <property type="match status" value="1"/>
</dbReference>
<evidence type="ECO:0000259" key="4">
    <source>
        <dbReference type="Pfam" id="PF00891"/>
    </source>
</evidence>
<evidence type="ECO:0000256" key="3">
    <source>
        <dbReference type="ARBA" id="ARBA00022691"/>
    </source>
</evidence>
<organism evidence="5 6">
    <name type="scientific">Gardnerella vaginalis</name>
    <dbReference type="NCBI Taxonomy" id="2702"/>
    <lineage>
        <taxon>Bacteria</taxon>
        <taxon>Bacillati</taxon>
        <taxon>Actinomycetota</taxon>
        <taxon>Actinomycetes</taxon>
        <taxon>Bifidobacteriales</taxon>
        <taxon>Bifidobacteriaceae</taxon>
        <taxon>Gardnerella</taxon>
    </lineage>
</organism>
<keyword evidence="3" id="KW-0949">S-adenosyl-L-methionine</keyword>
<dbReference type="OrthoDB" id="4145676at2"/>
<keyword evidence="1" id="KW-0489">Methyltransferase</keyword>
<dbReference type="GO" id="GO:0032259">
    <property type="term" value="P:methylation"/>
    <property type="evidence" value="ECO:0007669"/>
    <property type="project" value="UniProtKB-KW"/>
</dbReference>
<evidence type="ECO:0000313" key="5">
    <source>
        <dbReference type="EMBL" id="PNS43008.1"/>
    </source>
</evidence>
<proteinExistence type="predicted"/>
<name>A0A2K1SU24_GARVA</name>
<protein>
    <recommendedName>
        <fullName evidence="4">O-methyltransferase C-terminal domain-containing protein</fullName>
    </recommendedName>
</protein>
<dbReference type="InterPro" id="IPR016461">
    <property type="entry name" value="COMT-like"/>
</dbReference>
<feature type="domain" description="O-methyltransferase C-terminal" evidence="4">
    <location>
        <begin position="4"/>
        <end position="93"/>
    </location>
</feature>
<dbReference type="InterPro" id="IPR001077">
    <property type="entry name" value="COMT_C"/>
</dbReference>
<dbReference type="Proteomes" id="UP000236146">
    <property type="component" value="Unassembled WGS sequence"/>
</dbReference>
<keyword evidence="2" id="KW-0808">Transferase</keyword>